<dbReference type="Gene3D" id="3.40.50.720">
    <property type="entry name" value="NAD(P)-binding Rossmann-like Domain"/>
    <property type="match status" value="1"/>
</dbReference>
<dbReference type="GO" id="GO:0008670">
    <property type="term" value="F:2,4-dienoyl-CoA reductase (NADPH) activity"/>
    <property type="evidence" value="ECO:0007669"/>
    <property type="project" value="InterPro"/>
</dbReference>
<sequence length="190" mass="20872">GQNFLFSKNVKKAHAGTAKAAIDALTRHLAVEWGEYNIRVNSVAPGPIEATTGFEKLGGFLFEKQQKNDKDSRRLSAIMQGPIARFGTSKEVADACLFLASDSATYITGICLVVDGGCWMTSSNALGKIISSDPALKKMVFQRKPKKEHSSPKSKLGEGGKKNISKHKELKTFFFLQDMFNFNTKKKLPV</sequence>
<comment type="catalytic activity">
    <reaction evidence="5">
        <text>a (2E,4Z)-dienoyl-CoA + NADPH + H(+) = a 4,5-saturated-(3E)-enoyl-CoA + NADP(+)</text>
        <dbReference type="Rhea" id="RHEA:61892"/>
        <dbReference type="ChEBI" id="CHEBI:15378"/>
        <dbReference type="ChEBI" id="CHEBI:57783"/>
        <dbReference type="ChEBI" id="CHEBI:58349"/>
        <dbReference type="ChEBI" id="CHEBI:85099"/>
        <dbReference type="ChEBI" id="CHEBI:85493"/>
        <dbReference type="EC" id="1.3.1.124"/>
    </reaction>
</comment>
<keyword evidence="8" id="KW-1185">Reference proteome</keyword>
<dbReference type="Pfam" id="PF13561">
    <property type="entry name" value="adh_short_C2"/>
    <property type="match status" value="1"/>
</dbReference>
<dbReference type="Proteomes" id="UP000023152">
    <property type="component" value="Unassembled WGS sequence"/>
</dbReference>
<organism evidence="7 8">
    <name type="scientific">Reticulomyxa filosa</name>
    <dbReference type="NCBI Taxonomy" id="46433"/>
    <lineage>
        <taxon>Eukaryota</taxon>
        <taxon>Sar</taxon>
        <taxon>Rhizaria</taxon>
        <taxon>Retaria</taxon>
        <taxon>Foraminifera</taxon>
        <taxon>Monothalamids</taxon>
        <taxon>Reticulomyxidae</taxon>
        <taxon>Reticulomyxa</taxon>
    </lineage>
</organism>
<evidence type="ECO:0000256" key="3">
    <source>
        <dbReference type="ARBA" id="ARBA00026117"/>
    </source>
</evidence>
<feature type="non-terminal residue" evidence="7">
    <location>
        <position position="1"/>
    </location>
</feature>
<dbReference type="PRINTS" id="PR00081">
    <property type="entry name" value="GDHRDH"/>
</dbReference>
<dbReference type="InterPro" id="IPR045017">
    <property type="entry name" value="DECR2-like"/>
</dbReference>
<evidence type="ECO:0000256" key="4">
    <source>
        <dbReference type="ARBA" id="ARBA00048009"/>
    </source>
</evidence>
<dbReference type="GO" id="GO:0005777">
    <property type="term" value="C:peroxisome"/>
    <property type="evidence" value="ECO:0007669"/>
    <property type="project" value="TreeGrafter"/>
</dbReference>
<evidence type="ECO:0000313" key="8">
    <source>
        <dbReference type="Proteomes" id="UP000023152"/>
    </source>
</evidence>
<dbReference type="InterPro" id="IPR002347">
    <property type="entry name" value="SDR_fam"/>
</dbReference>
<proteinExistence type="predicted"/>
<dbReference type="GO" id="GO:0009062">
    <property type="term" value="P:fatty acid catabolic process"/>
    <property type="evidence" value="ECO:0007669"/>
    <property type="project" value="InterPro"/>
</dbReference>
<dbReference type="PANTHER" id="PTHR43296">
    <property type="entry name" value="PEROXISOMAL 2,4-DIENOYL-COA REDUCTASE"/>
    <property type="match status" value="1"/>
</dbReference>
<evidence type="ECO:0000256" key="5">
    <source>
        <dbReference type="ARBA" id="ARBA00048340"/>
    </source>
</evidence>
<dbReference type="EC" id="1.3.1.124" evidence="3"/>
<comment type="catalytic activity">
    <reaction evidence="4">
        <text>a (2E,4E)-dienoyl-CoA + NADPH + H(+) = a 4,5-saturated-(3E)-enoyl-CoA + NADP(+)</text>
        <dbReference type="Rhea" id="RHEA:45912"/>
        <dbReference type="ChEBI" id="CHEBI:15378"/>
        <dbReference type="ChEBI" id="CHEBI:57783"/>
        <dbReference type="ChEBI" id="CHEBI:58349"/>
        <dbReference type="ChEBI" id="CHEBI:85101"/>
        <dbReference type="ChEBI" id="CHEBI:85493"/>
        <dbReference type="EC" id="1.3.1.124"/>
    </reaction>
</comment>
<dbReference type="OrthoDB" id="1393670at2759"/>
<evidence type="ECO:0000313" key="7">
    <source>
        <dbReference type="EMBL" id="ETO09418.1"/>
    </source>
</evidence>
<accession>X6M611</accession>
<comment type="caution">
    <text evidence="7">The sequence shown here is derived from an EMBL/GenBank/DDBJ whole genome shotgun (WGS) entry which is preliminary data.</text>
</comment>
<feature type="region of interest" description="Disordered" evidence="6">
    <location>
        <begin position="142"/>
        <end position="163"/>
    </location>
</feature>
<evidence type="ECO:0000256" key="1">
    <source>
        <dbReference type="ARBA" id="ARBA00022857"/>
    </source>
</evidence>
<dbReference type="PANTHER" id="PTHR43296:SF2">
    <property type="entry name" value="PEROXISOMAL 2,4-DIENOYL-COA REDUCTASE [(3E)-ENOYL-COA-PRODUCING]"/>
    <property type="match status" value="1"/>
</dbReference>
<dbReference type="EMBL" id="ASPP01024079">
    <property type="protein sequence ID" value="ETO09418.1"/>
    <property type="molecule type" value="Genomic_DNA"/>
</dbReference>
<evidence type="ECO:0000256" key="2">
    <source>
        <dbReference type="ARBA" id="ARBA00023002"/>
    </source>
</evidence>
<dbReference type="AlphaFoldDB" id="X6M611"/>
<keyword evidence="2" id="KW-0560">Oxidoreductase</keyword>
<gene>
    <name evidence="7" type="ORF">RFI_27962</name>
</gene>
<evidence type="ECO:0000256" key="6">
    <source>
        <dbReference type="SAM" id="MobiDB-lite"/>
    </source>
</evidence>
<protein>
    <recommendedName>
        <fullName evidence="3">2,4-dienoyl-CoA reductase [(3E)-enoyl-CoA-producing]</fullName>
        <ecNumber evidence="3">1.3.1.124</ecNumber>
    </recommendedName>
</protein>
<keyword evidence="1" id="KW-0521">NADP</keyword>
<reference evidence="7 8" key="1">
    <citation type="journal article" date="2013" name="Curr. Biol.">
        <title>The Genome of the Foraminiferan Reticulomyxa filosa.</title>
        <authorList>
            <person name="Glockner G."/>
            <person name="Hulsmann N."/>
            <person name="Schleicher M."/>
            <person name="Noegel A.A."/>
            <person name="Eichinger L."/>
            <person name="Gallinger C."/>
            <person name="Pawlowski J."/>
            <person name="Sierra R."/>
            <person name="Euteneuer U."/>
            <person name="Pillet L."/>
            <person name="Moustafa A."/>
            <person name="Platzer M."/>
            <person name="Groth M."/>
            <person name="Szafranski K."/>
            <person name="Schliwa M."/>
        </authorList>
    </citation>
    <scope>NUCLEOTIDE SEQUENCE [LARGE SCALE GENOMIC DNA]</scope>
</reference>
<name>X6M611_RETFI</name>
<dbReference type="SUPFAM" id="SSF51735">
    <property type="entry name" value="NAD(P)-binding Rossmann-fold domains"/>
    <property type="match status" value="1"/>
</dbReference>
<feature type="compositionally biased region" description="Basic and acidic residues" evidence="6">
    <location>
        <begin position="148"/>
        <end position="163"/>
    </location>
</feature>
<dbReference type="InterPro" id="IPR036291">
    <property type="entry name" value="NAD(P)-bd_dom_sf"/>
</dbReference>